<feature type="compositionally biased region" description="Polar residues" evidence="1">
    <location>
        <begin position="108"/>
        <end position="142"/>
    </location>
</feature>
<reference evidence="2" key="1">
    <citation type="journal article" date="2020" name="Stud. Mycol.">
        <title>101 Dothideomycetes genomes: a test case for predicting lifestyles and emergence of pathogens.</title>
        <authorList>
            <person name="Haridas S."/>
            <person name="Albert R."/>
            <person name="Binder M."/>
            <person name="Bloem J."/>
            <person name="Labutti K."/>
            <person name="Salamov A."/>
            <person name="Andreopoulos B."/>
            <person name="Baker S."/>
            <person name="Barry K."/>
            <person name="Bills G."/>
            <person name="Bluhm B."/>
            <person name="Cannon C."/>
            <person name="Castanera R."/>
            <person name="Culley D."/>
            <person name="Daum C."/>
            <person name="Ezra D."/>
            <person name="Gonzalez J."/>
            <person name="Henrissat B."/>
            <person name="Kuo A."/>
            <person name="Liang C."/>
            <person name="Lipzen A."/>
            <person name="Lutzoni F."/>
            <person name="Magnuson J."/>
            <person name="Mondo S."/>
            <person name="Nolan M."/>
            <person name="Ohm R."/>
            <person name="Pangilinan J."/>
            <person name="Park H.-J."/>
            <person name="Ramirez L."/>
            <person name="Alfaro M."/>
            <person name="Sun H."/>
            <person name="Tritt A."/>
            <person name="Yoshinaga Y."/>
            <person name="Zwiers L.-H."/>
            <person name="Turgeon B."/>
            <person name="Goodwin S."/>
            <person name="Spatafora J."/>
            <person name="Crous P."/>
            <person name="Grigoriev I."/>
        </authorList>
    </citation>
    <scope>NUCLEOTIDE SEQUENCE</scope>
    <source>
        <strain evidence="2">CBS 123094</strain>
    </source>
</reference>
<gene>
    <name evidence="2" type="ORF">P154DRAFT_618694</name>
</gene>
<evidence type="ECO:0000256" key="1">
    <source>
        <dbReference type="SAM" id="MobiDB-lite"/>
    </source>
</evidence>
<evidence type="ECO:0000313" key="3">
    <source>
        <dbReference type="Proteomes" id="UP000799779"/>
    </source>
</evidence>
<feature type="region of interest" description="Disordered" evidence="1">
    <location>
        <begin position="108"/>
        <end position="166"/>
    </location>
</feature>
<feature type="compositionally biased region" description="Basic and acidic residues" evidence="1">
    <location>
        <begin position="24"/>
        <end position="51"/>
    </location>
</feature>
<dbReference type="AlphaFoldDB" id="A0A6A5WN17"/>
<dbReference type="EMBL" id="ML977578">
    <property type="protein sequence ID" value="KAF2002284.1"/>
    <property type="molecule type" value="Genomic_DNA"/>
</dbReference>
<accession>A0A6A5WN17</accession>
<feature type="region of interest" description="Disordered" evidence="1">
    <location>
        <begin position="1"/>
        <end position="67"/>
    </location>
</feature>
<keyword evidence="3" id="KW-1185">Reference proteome</keyword>
<protein>
    <submittedName>
        <fullName evidence="2">Uncharacterized protein</fullName>
    </submittedName>
</protein>
<evidence type="ECO:0000313" key="2">
    <source>
        <dbReference type="EMBL" id="KAF2002284.1"/>
    </source>
</evidence>
<sequence length="445" mass="50612">MFKELTGALRRRPLAQPRTSTPSSEKEVYNAEEKEARLEDAEKEVEAELRQTGRVVSSPGWRRRGQEFDGYDYDKEMFYGKGPGEEHGGLKMEPGLSGLFATPLSAQSTTFEQASNNPSEGQTLSSSTKMNTTRPNSISQQRKLPRSDESTQTRKPRSNGHRPTPKSPDVWVILGLAKYPICNDFLYAIGTLTTIESVVREQNITILNPPGYGSRNTDPEIPDICSMVAEWFSRCEIPSTQFKGVFFVSPLPMNNEFVVPMDLVIKIAEGLMHPTPQAYSHEPPKLVIVSSGWGCTIGQRRYREDVWKKLEKPIEHTYWNIDGKRRKQNGTATDEDFVVFAKSAGLHLKCIGKPQVIDKRRRGIDERYAGRPQSRGRERMDFLSQRDWRSESSDTQGYQQRLRYRHLLKRKATPRTWTPGWTRCGPCSKPENKTIGSSTQSLFKC</sequence>
<proteinExistence type="predicted"/>
<dbReference type="Proteomes" id="UP000799779">
    <property type="component" value="Unassembled WGS sequence"/>
</dbReference>
<feature type="compositionally biased region" description="Basic residues" evidence="1">
    <location>
        <begin position="154"/>
        <end position="164"/>
    </location>
</feature>
<name>A0A6A5WN17_9PLEO</name>
<organism evidence="2 3">
    <name type="scientific">Amniculicola lignicola CBS 123094</name>
    <dbReference type="NCBI Taxonomy" id="1392246"/>
    <lineage>
        <taxon>Eukaryota</taxon>
        <taxon>Fungi</taxon>
        <taxon>Dikarya</taxon>
        <taxon>Ascomycota</taxon>
        <taxon>Pezizomycotina</taxon>
        <taxon>Dothideomycetes</taxon>
        <taxon>Pleosporomycetidae</taxon>
        <taxon>Pleosporales</taxon>
        <taxon>Amniculicolaceae</taxon>
        <taxon>Amniculicola</taxon>
    </lineage>
</organism>